<reference evidence="2" key="1">
    <citation type="journal article" date="2020" name="bioRxiv">
        <title>Whole genome comparisons of ergot fungi reveals the divergence and evolution of species within the genus Claviceps are the result of varying mechanisms driving genome evolution and host range expansion.</title>
        <authorList>
            <person name="Wyka S.A."/>
            <person name="Mondo S.J."/>
            <person name="Liu M."/>
            <person name="Dettman J."/>
            <person name="Nalam V."/>
            <person name="Broders K.D."/>
        </authorList>
    </citation>
    <scope>NUCLEOTIDE SEQUENCE</scope>
    <source>
        <strain evidence="2">CCC 602</strain>
    </source>
</reference>
<proteinExistence type="predicted"/>
<dbReference type="AlphaFoldDB" id="A0A9P7N9H2"/>
<accession>A0A9P7N9H2</accession>
<evidence type="ECO:0000313" key="2">
    <source>
        <dbReference type="EMBL" id="KAG6005118.1"/>
    </source>
</evidence>
<name>A0A9P7N9H2_9HYPO</name>
<organism evidence="2 3">
    <name type="scientific">Claviceps pusilla</name>
    <dbReference type="NCBI Taxonomy" id="123648"/>
    <lineage>
        <taxon>Eukaryota</taxon>
        <taxon>Fungi</taxon>
        <taxon>Dikarya</taxon>
        <taxon>Ascomycota</taxon>
        <taxon>Pezizomycotina</taxon>
        <taxon>Sordariomycetes</taxon>
        <taxon>Hypocreomycetidae</taxon>
        <taxon>Hypocreales</taxon>
        <taxon>Clavicipitaceae</taxon>
        <taxon>Claviceps</taxon>
    </lineage>
</organism>
<evidence type="ECO:0000256" key="1">
    <source>
        <dbReference type="SAM" id="MobiDB-lite"/>
    </source>
</evidence>
<dbReference type="EMBL" id="SRPW01001194">
    <property type="protein sequence ID" value="KAG6005118.1"/>
    <property type="molecule type" value="Genomic_DNA"/>
</dbReference>
<protein>
    <submittedName>
        <fullName evidence="2">Uncharacterized protein</fullName>
    </submittedName>
</protein>
<feature type="region of interest" description="Disordered" evidence="1">
    <location>
        <begin position="1"/>
        <end position="21"/>
    </location>
</feature>
<gene>
    <name evidence="2" type="ORF">E4U43_000625</name>
</gene>
<keyword evidence="3" id="KW-1185">Reference proteome</keyword>
<dbReference type="Proteomes" id="UP000748025">
    <property type="component" value="Unassembled WGS sequence"/>
</dbReference>
<sequence length="66" mass="7198">MAEKGYATPPGRAPIYLPGSRTNNLTKSQDLQLLKKHDVPTCTHAQPPRHDDASSSGTVYTMSFVL</sequence>
<comment type="caution">
    <text evidence="2">The sequence shown here is derived from an EMBL/GenBank/DDBJ whole genome shotgun (WGS) entry which is preliminary data.</text>
</comment>
<evidence type="ECO:0000313" key="3">
    <source>
        <dbReference type="Proteomes" id="UP000748025"/>
    </source>
</evidence>